<dbReference type="SMART" id="SM00267">
    <property type="entry name" value="GGDEF"/>
    <property type="match status" value="1"/>
</dbReference>
<protein>
    <recommendedName>
        <fullName evidence="2">diguanylate cyclase</fullName>
        <ecNumber evidence="2">2.7.7.65</ecNumber>
    </recommendedName>
</protein>
<dbReference type="EC" id="2.7.7.65" evidence="2"/>
<evidence type="ECO:0000313" key="7">
    <source>
        <dbReference type="EMBL" id="SDN95681.1"/>
    </source>
</evidence>
<comment type="cofactor">
    <cofactor evidence="1">
        <name>Mg(2+)</name>
        <dbReference type="ChEBI" id="CHEBI:18420"/>
    </cofactor>
</comment>
<comment type="catalytic activity">
    <reaction evidence="3">
        <text>2 GTP = 3',3'-c-di-GMP + 2 diphosphate</text>
        <dbReference type="Rhea" id="RHEA:24898"/>
        <dbReference type="ChEBI" id="CHEBI:33019"/>
        <dbReference type="ChEBI" id="CHEBI:37565"/>
        <dbReference type="ChEBI" id="CHEBI:58805"/>
        <dbReference type="EC" id="2.7.7.65"/>
    </reaction>
</comment>
<dbReference type="OrthoDB" id="9803824at2"/>
<dbReference type="InterPro" id="IPR050469">
    <property type="entry name" value="Diguanylate_Cyclase"/>
</dbReference>
<evidence type="ECO:0000313" key="8">
    <source>
        <dbReference type="Proteomes" id="UP000199677"/>
    </source>
</evidence>
<gene>
    <name evidence="7" type="ORF">SAMN04487951_11070</name>
</gene>
<dbReference type="GO" id="GO:0005886">
    <property type="term" value="C:plasma membrane"/>
    <property type="evidence" value="ECO:0007669"/>
    <property type="project" value="TreeGrafter"/>
</dbReference>
<dbReference type="InterPro" id="IPR013976">
    <property type="entry name" value="HDOD"/>
</dbReference>
<dbReference type="Gene3D" id="3.30.70.270">
    <property type="match status" value="1"/>
</dbReference>
<keyword evidence="4" id="KW-0175">Coiled coil</keyword>
<dbReference type="Proteomes" id="UP000199677">
    <property type="component" value="Unassembled WGS sequence"/>
</dbReference>
<dbReference type="SUPFAM" id="SSF109604">
    <property type="entry name" value="HD-domain/PDEase-like"/>
    <property type="match status" value="1"/>
</dbReference>
<evidence type="ECO:0000256" key="1">
    <source>
        <dbReference type="ARBA" id="ARBA00001946"/>
    </source>
</evidence>
<dbReference type="InterPro" id="IPR029787">
    <property type="entry name" value="Nucleotide_cyclase"/>
</dbReference>
<keyword evidence="8" id="KW-1185">Reference proteome</keyword>
<dbReference type="Pfam" id="PF00990">
    <property type="entry name" value="GGDEF"/>
    <property type="match status" value="1"/>
</dbReference>
<name>A0A1H0FMC8_9GAMM</name>
<evidence type="ECO:0000259" key="5">
    <source>
        <dbReference type="PROSITE" id="PS50887"/>
    </source>
</evidence>
<dbReference type="InterPro" id="IPR000160">
    <property type="entry name" value="GGDEF_dom"/>
</dbReference>
<feature type="domain" description="HDOD" evidence="6">
    <location>
        <begin position="32"/>
        <end position="224"/>
    </location>
</feature>
<evidence type="ECO:0000256" key="3">
    <source>
        <dbReference type="ARBA" id="ARBA00034247"/>
    </source>
</evidence>
<dbReference type="AlphaFoldDB" id="A0A1H0FMC8"/>
<dbReference type="NCBIfam" id="TIGR00254">
    <property type="entry name" value="GGDEF"/>
    <property type="match status" value="1"/>
</dbReference>
<dbReference type="RefSeq" id="WP_089706976.1">
    <property type="nucleotide sequence ID" value="NZ_FNII01000010.1"/>
</dbReference>
<sequence length="509" mass="56243">MTGIIISDNTQHLAIPALPEFLRSDLTQCANLPSLPSAAVRVLEVAGHPDATLNDYAHAIEQDPALTLRLISLANSAFYARHHTETHSCLEATSRLGLDATLAAVMSFSLWRGCRSNDQLQRIWGRSFVAALAARYLAEQLCPAQASFVFTAALLQDIGMLALLAVYPADAHELYNSAPVNHLQISQGEHMRFGCDHPSVGGWLAARWGVPVSLAQVISDSHGELTSQDETDLFCVRLSGMIADAWLSTNPSQSLSVLMRRLNPIVTTPSISLRDLLNSVQRQLPPLADLFDLTAPSAYDNEALIIQAQQLLFQQTLSLNARLDAQQHEIDDLQQRQTELEERSRRDILTGLSNRAWLEEQLHERFEYCKTHGYTMSVVFIDLDHFKKLNDRFGHQTGDRVLERFGQVLSSLVREGDLAGRYGGEEFLIILPNESATGAQRFAKRIAKRLSETPMETVDGQALYVSVSIGIACLSDGGFGNGRELIDAADQSMYFIKRTGRGGISMYGH</sequence>
<dbReference type="PROSITE" id="PS51833">
    <property type="entry name" value="HDOD"/>
    <property type="match status" value="1"/>
</dbReference>
<reference evidence="8" key="1">
    <citation type="submission" date="2016-10" db="EMBL/GenBank/DDBJ databases">
        <authorList>
            <person name="Varghese N."/>
            <person name="Submissions S."/>
        </authorList>
    </citation>
    <scope>NUCLEOTIDE SEQUENCE [LARGE SCALE GENOMIC DNA]</scope>
    <source>
        <strain evidence="8">CGMCC 1.6494</strain>
    </source>
</reference>
<dbReference type="Pfam" id="PF08668">
    <property type="entry name" value="HDOD"/>
    <property type="match status" value="1"/>
</dbReference>
<dbReference type="STRING" id="416873.SAMN04487951_11070"/>
<dbReference type="EMBL" id="FNII01000010">
    <property type="protein sequence ID" value="SDN95681.1"/>
    <property type="molecule type" value="Genomic_DNA"/>
</dbReference>
<feature type="coiled-coil region" evidence="4">
    <location>
        <begin position="316"/>
        <end position="343"/>
    </location>
</feature>
<proteinExistence type="predicted"/>
<evidence type="ECO:0000256" key="2">
    <source>
        <dbReference type="ARBA" id="ARBA00012528"/>
    </source>
</evidence>
<dbReference type="FunFam" id="3.30.70.270:FF:000001">
    <property type="entry name" value="Diguanylate cyclase domain protein"/>
    <property type="match status" value="1"/>
</dbReference>
<evidence type="ECO:0000256" key="4">
    <source>
        <dbReference type="SAM" id="Coils"/>
    </source>
</evidence>
<evidence type="ECO:0000259" key="6">
    <source>
        <dbReference type="PROSITE" id="PS51833"/>
    </source>
</evidence>
<feature type="domain" description="GGDEF" evidence="5">
    <location>
        <begin position="374"/>
        <end position="509"/>
    </location>
</feature>
<dbReference type="GO" id="GO:0043709">
    <property type="term" value="P:cell adhesion involved in single-species biofilm formation"/>
    <property type="evidence" value="ECO:0007669"/>
    <property type="project" value="TreeGrafter"/>
</dbReference>
<dbReference type="GO" id="GO:0052621">
    <property type="term" value="F:diguanylate cyclase activity"/>
    <property type="evidence" value="ECO:0007669"/>
    <property type="project" value="UniProtKB-EC"/>
</dbReference>
<dbReference type="GO" id="GO:1902201">
    <property type="term" value="P:negative regulation of bacterial-type flagellum-dependent cell motility"/>
    <property type="evidence" value="ECO:0007669"/>
    <property type="project" value="TreeGrafter"/>
</dbReference>
<dbReference type="PANTHER" id="PTHR45138:SF9">
    <property type="entry name" value="DIGUANYLATE CYCLASE DGCM-RELATED"/>
    <property type="match status" value="1"/>
</dbReference>
<accession>A0A1H0FMC8</accession>
<organism evidence="7 8">
    <name type="scientific">Vreelandella arcis</name>
    <dbReference type="NCBI Taxonomy" id="416873"/>
    <lineage>
        <taxon>Bacteria</taxon>
        <taxon>Pseudomonadati</taxon>
        <taxon>Pseudomonadota</taxon>
        <taxon>Gammaproteobacteria</taxon>
        <taxon>Oceanospirillales</taxon>
        <taxon>Halomonadaceae</taxon>
        <taxon>Vreelandella</taxon>
    </lineage>
</organism>
<dbReference type="CDD" id="cd01949">
    <property type="entry name" value="GGDEF"/>
    <property type="match status" value="1"/>
</dbReference>
<dbReference type="PANTHER" id="PTHR45138">
    <property type="entry name" value="REGULATORY COMPONENTS OF SENSORY TRANSDUCTION SYSTEM"/>
    <property type="match status" value="1"/>
</dbReference>
<dbReference type="SUPFAM" id="SSF55073">
    <property type="entry name" value="Nucleotide cyclase"/>
    <property type="match status" value="1"/>
</dbReference>
<dbReference type="InterPro" id="IPR043128">
    <property type="entry name" value="Rev_trsase/Diguanyl_cyclase"/>
</dbReference>
<dbReference type="PROSITE" id="PS50887">
    <property type="entry name" value="GGDEF"/>
    <property type="match status" value="1"/>
</dbReference>
<dbReference type="Gene3D" id="1.10.3210.10">
    <property type="entry name" value="Hypothetical protein af1432"/>
    <property type="match status" value="1"/>
</dbReference>